<dbReference type="Proteomes" id="UP001388673">
    <property type="component" value="Unassembled WGS sequence"/>
</dbReference>
<keyword evidence="7" id="KW-0961">Cell wall biogenesis/degradation</keyword>
<dbReference type="AlphaFoldDB" id="A0AAW0YSP2"/>
<dbReference type="Pfam" id="PF01522">
    <property type="entry name" value="Polysacc_deac_1"/>
    <property type="match status" value="1"/>
</dbReference>
<evidence type="ECO:0000256" key="1">
    <source>
        <dbReference type="ARBA" id="ARBA00004609"/>
    </source>
</evidence>
<evidence type="ECO:0000259" key="8">
    <source>
        <dbReference type="PROSITE" id="PS51677"/>
    </source>
</evidence>
<dbReference type="PROSITE" id="PS51677">
    <property type="entry name" value="NODB"/>
    <property type="match status" value="1"/>
</dbReference>
<dbReference type="KEGG" id="kne:92180453"/>
<evidence type="ECO:0000256" key="2">
    <source>
        <dbReference type="ARBA" id="ARBA00022475"/>
    </source>
</evidence>
<evidence type="ECO:0000256" key="6">
    <source>
        <dbReference type="ARBA" id="ARBA00023288"/>
    </source>
</evidence>
<keyword evidence="2" id="KW-1003">Cell membrane</keyword>
<keyword evidence="10" id="KW-1185">Reference proteome</keyword>
<keyword evidence="5" id="KW-0325">Glycoprotein</keyword>
<accession>A0AAW0YSP2</accession>
<dbReference type="PANTHER" id="PTHR43123:SF1">
    <property type="entry name" value="POLYSACCHARIDE DEACETYLASE-RELATED"/>
    <property type="match status" value="1"/>
</dbReference>
<evidence type="ECO:0000256" key="3">
    <source>
        <dbReference type="ARBA" id="ARBA00022622"/>
    </source>
</evidence>
<evidence type="ECO:0000313" key="10">
    <source>
        <dbReference type="Proteomes" id="UP001388673"/>
    </source>
</evidence>
<evidence type="ECO:0000313" key="9">
    <source>
        <dbReference type="EMBL" id="KAK8858963.1"/>
    </source>
</evidence>
<keyword evidence="3" id="KW-0336">GPI-anchor</keyword>
<dbReference type="GO" id="GO:0098552">
    <property type="term" value="C:side of membrane"/>
    <property type="evidence" value="ECO:0007669"/>
    <property type="project" value="UniProtKB-KW"/>
</dbReference>
<feature type="domain" description="NodB homology" evidence="8">
    <location>
        <begin position="72"/>
        <end position="303"/>
    </location>
</feature>
<keyword evidence="4" id="KW-0472">Membrane</keyword>
<name>A0AAW0YSP2_9TREE</name>
<dbReference type="EMBL" id="JBCAWK010000005">
    <property type="protein sequence ID" value="KAK8858963.1"/>
    <property type="molecule type" value="Genomic_DNA"/>
</dbReference>
<gene>
    <name evidence="9" type="ORF">IAR55_003195</name>
</gene>
<dbReference type="GeneID" id="92180453"/>
<dbReference type="PANTHER" id="PTHR43123">
    <property type="entry name" value="POLYSACCHARIDE DEACETYLASE-RELATED"/>
    <property type="match status" value="1"/>
</dbReference>
<dbReference type="GO" id="GO:0016810">
    <property type="term" value="F:hydrolase activity, acting on carbon-nitrogen (but not peptide) bonds"/>
    <property type="evidence" value="ECO:0007669"/>
    <property type="project" value="InterPro"/>
</dbReference>
<dbReference type="GO" id="GO:0071555">
    <property type="term" value="P:cell wall organization"/>
    <property type="evidence" value="ECO:0007669"/>
    <property type="project" value="UniProtKB-KW"/>
</dbReference>
<comment type="caution">
    <text evidence="9">The sequence shown here is derived from an EMBL/GenBank/DDBJ whole genome shotgun (WGS) entry which is preliminary data.</text>
</comment>
<dbReference type="InterPro" id="IPR011330">
    <property type="entry name" value="Glyco_hydro/deAcase_b/a-brl"/>
</dbReference>
<dbReference type="RefSeq" id="XP_066803804.1">
    <property type="nucleotide sequence ID" value="XM_066946303.1"/>
</dbReference>
<evidence type="ECO:0000256" key="5">
    <source>
        <dbReference type="ARBA" id="ARBA00023180"/>
    </source>
</evidence>
<comment type="subcellular location">
    <subcellularLocation>
        <location evidence="1">Cell membrane</location>
        <topology evidence="1">Lipid-anchor</topology>
        <topology evidence="1">GPI-anchor</topology>
    </subcellularLocation>
</comment>
<dbReference type="GO" id="GO:0005975">
    <property type="term" value="P:carbohydrate metabolic process"/>
    <property type="evidence" value="ECO:0007669"/>
    <property type="project" value="InterPro"/>
</dbReference>
<sequence length="322" mass="36098">MNTDTYGPRDLVGYGPIPPNAAWPNGAKIAIQVVLNYEEGSESTIVNGDPRSERLASELGPGCQALEGTRNVNIESLYEYGSKAGVWRILRLLKEYGVKCTSYMIGMALLQNPQVGEWLVKDGHEIASHGWRWIDRSEWTEEEEVENVRKTIKAIKDIGGKPPVGWYYGMVQSRAGVRSRALVVKTFAEEGLPLKYYSDDYSDDLPHYVPTPGGVDVKGLLVIPYALDTNDYKDGNHNSFLSPDNFASYLIGAFDELYKEGCEGSPKMMSVGLHARLVGRPGRIAGLRKFFEHVKKHEDVWFATREEIADHWREKHPYQGGS</sequence>
<evidence type="ECO:0000256" key="4">
    <source>
        <dbReference type="ARBA" id="ARBA00023136"/>
    </source>
</evidence>
<dbReference type="SUPFAM" id="SSF88713">
    <property type="entry name" value="Glycoside hydrolase/deacetylase"/>
    <property type="match status" value="1"/>
</dbReference>
<dbReference type="GO" id="GO:0005886">
    <property type="term" value="C:plasma membrane"/>
    <property type="evidence" value="ECO:0007669"/>
    <property type="project" value="UniProtKB-SubCell"/>
</dbReference>
<dbReference type="InterPro" id="IPR002509">
    <property type="entry name" value="NODB_dom"/>
</dbReference>
<evidence type="ECO:0000256" key="7">
    <source>
        <dbReference type="ARBA" id="ARBA00023316"/>
    </source>
</evidence>
<proteinExistence type="predicted"/>
<protein>
    <recommendedName>
        <fullName evidence="8">NodB homology domain-containing protein</fullName>
    </recommendedName>
</protein>
<reference evidence="9 10" key="1">
    <citation type="journal article" date="2024" name="bioRxiv">
        <title>Comparative genomics of Cryptococcus and Kwoniella reveals pathogenesis evolution and contrasting karyotype dynamics via intercentromeric recombination or chromosome fusion.</title>
        <authorList>
            <person name="Coelho M.A."/>
            <person name="David-Palma M."/>
            <person name="Shea T."/>
            <person name="Bowers K."/>
            <person name="McGinley-Smith S."/>
            <person name="Mohammad A.W."/>
            <person name="Gnirke A."/>
            <person name="Yurkov A.M."/>
            <person name="Nowrousian M."/>
            <person name="Sun S."/>
            <person name="Cuomo C.A."/>
            <person name="Heitman J."/>
        </authorList>
    </citation>
    <scope>NUCLEOTIDE SEQUENCE [LARGE SCALE GENOMIC DNA]</scope>
    <source>
        <strain evidence="9 10">CBS 13917</strain>
    </source>
</reference>
<keyword evidence="6" id="KW-0449">Lipoprotein</keyword>
<organism evidence="9 10">
    <name type="scientific">Kwoniella newhampshirensis</name>
    <dbReference type="NCBI Taxonomy" id="1651941"/>
    <lineage>
        <taxon>Eukaryota</taxon>
        <taxon>Fungi</taxon>
        <taxon>Dikarya</taxon>
        <taxon>Basidiomycota</taxon>
        <taxon>Agaricomycotina</taxon>
        <taxon>Tremellomycetes</taxon>
        <taxon>Tremellales</taxon>
        <taxon>Cryptococcaceae</taxon>
        <taxon>Kwoniella</taxon>
    </lineage>
</organism>
<dbReference type="Gene3D" id="3.20.20.370">
    <property type="entry name" value="Glycoside hydrolase/deacetylase"/>
    <property type="match status" value="1"/>
</dbReference>